<dbReference type="InterPro" id="IPR007627">
    <property type="entry name" value="RNA_pol_sigma70_r2"/>
</dbReference>
<dbReference type="NCBIfam" id="TIGR02937">
    <property type="entry name" value="sigma70-ECF"/>
    <property type="match status" value="1"/>
</dbReference>
<feature type="non-terminal residue" evidence="7">
    <location>
        <position position="1"/>
    </location>
</feature>
<evidence type="ECO:0000259" key="6">
    <source>
        <dbReference type="Pfam" id="PF08281"/>
    </source>
</evidence>
<dbReference type="Pfam" id="PF04542">
    <property type="entry name" value="Sigma70_r2"/>
    <property type="match status" value="1"/>
</dbReference>
<accession>A0ABR9SKL3</accession>
<gene>
    <name evidence="7" type="ORF">IM725_20195</name>
</gene>
<protein>
    <submittedName>
        <fullName evidence="7">RNA polymerase sigma factor</fullName>
    </submittedName>
</protein>
<dbReference type="PANTHER" id="PTHR43133">
    <property type="entry name" value="RNA POLYMERASE ECF-TYPE SIGMA FACTO"/>
    <property type="match status" value="1"/>
</dbReference>
<evidence type="ECO:0000313" key="8">
    <source>
        <dbReference type="Proteomes" id="UP000715965"/>
    </source>
</evidence>
<evidence type="ECO:0000256" key="4">
    <source>
        <dbReference type="ARBA" id="ARBA00023163"/>
    </source>
</evidence>
<dbReference type="PANTHER" id="PTHR43133:SF45">
    <property type="entry name" value="RNA POLYMERASE ECF-TYPE SIGMA FACTOR"/>
    <property type="match status" value="1"/>
</dbReference>
<dbReference type="InterPro" id="IPR036388">
    <property type="entry name" value="WH-like_DNA-bd_sf"/>
</dbReference>
<organism evidence="7 8">
    <name type="scientific">Ramlibacter aquaticus</name>
    <dbReference type="NCBI Taxonomy" id="2780094"/>
    <lineage>
        <taxon>Bacteria</taxon>
        <taxon>Pseudomonadati</taxon>
        <taxon>Pseudomonadota</taxon>
        <taxon>Betaproteobacteria</taxon>
        <taxon>Burkholderiales</taxon>
        <taxon>Comamonadaceae</taxon>
        <taxon>Ramlibacter</taxon>
    </lineage>
</organism>
<proteinExistence type="inferred from homology"/>
<dbReference type="InterPro" id="IPR013325">
    <property type="entry name" value="RNA_pol_sigma_r2"/>
</dbReference>
<dbReference type="EMBL" id="JADDOJ010000218">
    <property type="protein sequence ID" value="MBE7942888.1"/>
    <property type="molecule type" value="Genomic_DNA"/>
</dbReference>
<dbReference type="RefSeq" id="WP_193782418.1">
    <property type="nucleotide sequence ID" value="NZ_JADDOJ010000218.1"/>
</dbReference>
<dbReference type="SUPFAM" id="SSF88659">
    <property type="entry name" value="Sigma3 and sigma4 domains of RNA polymerase sigma factors"/>
    <property type="match status" value="1"/>
</dbReference>
<feature type="non-terminal residue" evidence="7">
    <location>
        <position position="130"/>
    </location>
</feature>
<dbReference type="Pfam" id="PF08281">
    <property type="entry name" value="Sigma70_r4_2"/>
    <property type="match status" value="1"/>
</dbReference>
<dbReference type="InterPro" id="IPR013324">
    <property type="entry name" value="RNA_pol_sigma_r3/r4-like"/>
</dbReference>
<sequence length="130" mass="14543">LQDIHFALWRSFEGYQGLSSLRTWIYRVAHNTAASHVLKDRRARVSQWTDLEHVADAPDPAIVADAVEDSDLLSRLMSLVPQLKPPDRQVMLLYLDGLDAKETGEITGLSPGAVATKIHRIKAVLAKRFN</sequence>
<keyword evidence="8" id="KW-1185">Reference proteome</keyword>
<keyword evidence="3" id="KW-0731">Sigma factor</keyword>
<dbReference type="Gene3D" id="1.10.1740.10">
    <property type="match status" value="1"/>
</dbReference>
<evidence type="ECO:0000256" key="3">
    <source>
        <dbReference type="ARBA" id="ARBA00023082"/>
    </source>
</evidence>
<dbReference type="SUPFAM" id="SSF88946">
    <property type="entry name" value="Sigma2 domain of RNA polymerase sigma factors"/>
    <property type="match status" value="1"/>
</dbReference>
<dbReference type="Proteomes" id="UP000715965">
    <property type="component" value="Unassembled WGS sequence"/>
</dbReference>
<keyword evidence="2" id="KW-0805">Transcription regulation</keyword>
<evidence type="ECO:0000256" key="2">
    <source>
        <dbReference type="ARBA" id="ARBA00023015"/>
    </source>
</evidence>
<evidence type="ECO:0000256" key="1">
    <source>
        <dbReference type="ARBA" id="ARBA00010641"/>
    </source>
</evidence>
<dbReference type="InterPro" id="IPR014284">
    <property type="entry name" value="RNA_pol_sigma-70_dom"/>
</dbReference>
<dbReference type="InterPro" id="IPR039425">
    <property type="entry name" value="RNA_pol_sigma-70-like"/>
</dbReference>
<feature type="domain" description="RNA polymerase sigma-70 region 2" evidence="5">
    <location>
        <begin position="2"/>
        <end position="42"/>
    </location>
</feature>
<dbReference type="Gene3D" id="1.10.10.10">
    <property type="entry name" value="Winged helix-like DNA-binding domain superfamily/Winged helix DNA-binding domain"/>
    <property type="match status" value="1"/>
</dbReference>
<reference evidence="7 8" key="1">
    <citation type="submission" date="2020-10" db="EMBL/GenBank/DDBJ databases">
        <title>Draft genome of Ramlibacter aquaticus LMG 30558.</title>
        <authorList>
            <person name="Props R."/>
        </authorList>
    </citation>
    <scope>NUCLEOTIDE SEQUENCE [LARGE SCALE GENOMIC DNA]</scope>
    <source>
        <strain evidence="7 8">LMG 30558</strain>
    </source>
</reference>
<name>A0ABR9SKL3_9BURK</name>
<keyword evidence="4" id="KW-0804">Transcription</keyword>
<feature type="domain" description="RNA polymerase sigma factor 70 region 4 type 2" evidence="6">
    <location>
        <begin position="75"/>
        <end position="123"/>
    </location>
</feature>
<evidence type="ECO:0000313" key="7">
    <source>
        <dbReference type="EMBL" id="MBE7942888.1"/>
    </source>
</evidence>
<dbReference type="InterPro" id="IPR013249">
    <property type="entry name" value="RNA_pol_sigma70_r4_t2"/>
</dbReference>
<evidence type="ECO:0000259" key="5">
    <source>
        <dbReference type="Pfam" id="PF04542"/>
    </source>
</evidence>
<comment type="similarity">
    <text evidence="1">Belongs to the sigma-70 factor family. ECF subfamily.</text>
</comment>
<comment type="caution">
    <text evidence="7">The sequence shown here is derived from an EMBL/GenBank/DDBJ whole genome shotgun (WGS) entry which is preliminary data.</text>
</comment>